<sequence>MSAWRVLEEVSSLTLAALDWQRSYGLNQVNLGRYRRPTNDLAESLDCPATPGGLHTVVHHGPGDIVGVCEHCPTEKLSKADIVIQRLDIQSLCKDLSTALGLSVGFEVLAQNHYFIGEFVPNPGIRHSVHLCCIDDPERLNNAALRLAGNGKRGFIFLTPTCRFWTTTLRNLIESTTSHLMSLEEVIDLAGNGFTASSGWQSFLEARVPKPSTKRPLKPFPKLHGARWNELTIKFLTGETASIAIRDTRLRVSYTDMGMAKSSNANRNIQWEMLERFAEGNGYYSPEFQANKGREKQQVSRLRQALKDYFQIDGDPIIRDGQGWKTAFLIRPVGWKEPTEDSWQDL</sequence>
<dbReference type="HOGENOM" id="CLU_067050_0_0_7"/>
<accession>A0A0H3A8V1</accession>
<name>A0A0H3A8V1_NITV4</name>
<proteinExistence type="predicted"/>
<organism evidence="1 2">
    <name type="scientific">Nitratidesulfovibrio vulgaris (strain DP4)</name>
    <name type="common">Desulfovibrio vulgaris</name>
    <dbReference type="NCBI Taxonomy" id="391774"/>
    <lineage>
        <taxon>Bacteria</taxon>
        <taxon>Pseudomonadati</taxon>
        <taxon>Thermodesulfobacteriota</taxon>
        <taxon>Desulfovibrionia</taxon>
        <taxon>Desulfovibrionales</taxon>
        <taxon>Desulfovibrionaceae</taxon>
        <taxon>Nitratidesulfovibrio</taxon>
    </lineage>
</organism>
<dbReference type="AlphaFoldDB" id="A0A0H3A8V1"/>
<dbReference type="Proteomes" id="UP000009173">
    <property type="component" value="Chromosome"/>
</dbReference>
<protein>
    <submittedName>
        <fullName evidence="1">Uncharacterized protein</fullName>
    </submittedName>
</protein>
<dbReference type="RefSeq" id="WP_011791900.1">
    <property type="nucleotide sequence ID" value="NC_008751.1"/>
</dbReference>
<evidence type="ECO:0000313" key="2">
    <source>
        <dbReference type="Proteomes" id="UP000009173"/>
    </source>
</evidence>
<gene>
    <name evidence="1" type="ordered locus">Dvul_0882</name>
</gene>
<evidence type="ECO:0000313" key="1">
    <source>
        <dbReference type="EMBL" id="ABM27903.1"/>
    </source>
</evidence>
<dbReference type="EMBL" id="CP000527">
    <property type="protein sequence ID" value="ABM27903.1"/>
    <property type="molecule type" value="Genomic_DNA"/>
</dbReference>
<reference evidence="2" key="1">
    <citation type="journal article" date="2009" name="Environ. Microbiol.">
        <title>Contribution of mobile genetic elements to Desulfovibrio vulgaris genome plasticity.</title>
        <authorList>
            <person name="Walker C.B."/>
            <person name="Stolyar S."/>
            <person name="Chivian D."/>
            <person name="Pinel N."/>
            <person name="Gabster J.A."/>
            <person name="Dehal P.S."/>
            <person name="He Z."/>
            <person name="Yang Z.K."/>
            <person name="Yen H.C."/>
            <person name="Zhou J."/>
            <person name="Wall J.D."/>
            <person name="Hazen T.C."/>
            <person name="Arkin A.P."/>
            <person name="Stahl D.A."/>
        </authorList>
    </citation>
    <scope>NUCLEOTIDE SEQUENCE [LARGE SCALE GENOMIC DNA]</scope>
    <source>
        <strain evidence="2">DP4</strain>
    </source>
</reference>
<dbReference type="KEGG" id="dvl:Dvul_0882"/>